<keyword evidence="7" id="KW-1185">Reference proteome</keyword>
<dbReference type="RefSeq" id="WP_033191625.1">
    <property type="nucleotide sequence ID" value="NZ_CP014334.2"/>
</dbReference>
<dbReference type="KEGG" id="fia:NA23_10095"/>
<dbReference type="InterPro" id="IPR003265">
    <property type="entry name" value="HhH-GPD_domain"/>
</dbReference>
<dbReference type="AlphaFoldDB" id="A0AAI8CN48"/>
<evidence type="ECO:0000256" key="2">
    <source>
        <dbReference type="ARBA" id="ARBA00022723"/>
    </source>
</evidence>
<keyword evidence="3" id="KW-0408">Iron</keyword>
<name>A0AAI8CN48_FERIS</name>
<evidence type="ECO:0000256" key="4">
    <source>
        <dbReference type="ARBA" id="ARBA00023014"/>
    </source>
</evidence>
<dbReference type="InterPro" id="IPR023170">
    <property type="entry name" value="HhH_base_excis_C"/>
</dbReference>
<evidence type="ECO:0000256" key="3">
    <source>
        <dbReference type="ARBA" id="ARBA00023004"/>
    </source>
</evidence>
<dbReference type="GO" id="GO:0046872">
    <property type="term" value="F:metal ion binding"/>
    <property type="evidence" value="ECO:0007669"/>
    <property type="project" value="UniProtKB-KW"/>
</dbReference>
<accession>A0AAI8CN48</accession>
<evidence type="ECO:0000256" key="1">
    <source>
        <dbReference type="ARBA" id="ARBA00022485"/>
    </source>
</evidence>
<evidence type="ECO:0000259" key="5">
    <source>
        <dbReference type="SMART" id="SM00478"/>
    </source>
</evidence>
<reference evidence="6 7" key="1">
    <citation type="journal article" date="2015" name="Stand. Genomic Sci.">
        <title>Genome sequence of a native-feather degrading extremely thermophilic Eubacterium, Fervidobacterium islandicum AW-1.</title>
        <authorList>
            <person name="Lee Y.J."/>
            <person name="Jeong H."/>
            <person name="Park G.S."/>
            <person name="Kwak Y."/>
            <person name="Lee S.J."/>
            <person name="Lee S.J."/>
            <person name="Park M.K."/>
            <person name="Kim J.Y."/>
            <person name="Kang H.K."/>
            <person name="Shin J.H."/>
            <person name="Lee D.W."/>
        </authorList>
    </citation>
    <scope>NUCLEOTIDE SEQUENCE [LARGE SCALE GENOMIC DNA]</scope>
    <source>
        <strain evidence="6 7">AW-1</strain>
    </source>
</reference>
<dbReference type="GO" id="GO:0004519">
    <property type="term" value="F:endonuclease activity"/>
    <property type="evidence" value="ECO:0007669"/>
    <property type="project" value="UniProtKB-KW"/>
</dbReference>
<dbReference type="Proteomes" id="UP000093740">
    <property type="component" value="Chromosome"/>
</dbReference>
<organism evidence="6 7">
    <name type="scientific">Fervidobacterium islandicum</name>
    <dbReference type="NCBI Taxonomy" id="2423"/>
    <lineage>
        <taxon>Bacteria</taxon>
        <taxon>Thermotogati</taxon>
        <taxon>Thermotogota</taxon>
        <taxon>Thermotogae</taxon>
        <taxon>Thermotogales</taxon>
        <taxon>Fervidobacteriaceae</taxon>
        <taxon>Fervidobacterium</taxon>
    </lineage>
</organism>
<gene>
    <name evidence="6" type="ORF">NA23_10095</name>
</gene>
<keyword evidence="2" id="KW-0479">Metal-binding</keyword>
<keyword evidence="4" id="KW-0411">Iron-sulfur</keyword>
<evidence type="ECO:0000313" key="7">
    <source>
        <dbReference type="Proteomes" id="UP000093740"/>
    </source>
</evidence>
<keyword evidence="6" id="KW-0378">Hydrolase</keyword>
<dbReference type="EMBL" id="CP014334">
    <property type="protein sequence ID" value="AMW33541.1"/>
    <property type="molecule type" value="Genomic_DNA"/>
</dbReference>
<evidence type="ECO:0000313" key="6">
    <source>
        <dbReference type="EMBL" id="AMW33541.1"/>
    </source>
</evidence>
<dbReference type="PANTHER" id="PTHR10359:SF19">
    <property type="entry name" value="DNA REPAIR GLYCOSYLASE MJ1434-RELATED"/>
    <property type="match status" value="1"/>
</dbReference>
<dbReference type="GO" id="GO:0051539">
    <property type="term" value="F:4 iron, 4 sulfur cluster binding"/>
    <property type="evidence" value="ECO:0007669"/>
    <property type="project" value="UniProtKB-KW"/>
</dbReference>
<dbReference type="SUPFAM" id="SSF48150">
    <property type="entry name" value="DNA-glycosylase"/>
    <property type="match status" value="1"/>
</dbReference>
<keyword evidence="6" id="KW-0540">Nuclease</keyword>
<sequence length="217" mass="25482">MQFNELYDQLKSIHGELGKWWPGTTEEIIVSAVLTQNTNWKNVQKALENIRNNCEEDILTCLTKKSVQELSALIKPVGFFNIKAERLKNLLKWIEKYDLDIQAIKQLGTERVREELLSIKGIGKETADSIILYALELPIFVVDAYTKRILERILNIKFKEYDEYRLLFESFYPKNVPLYQEFHGLIVEHAKAFCKTKPRCEMCPIEQCGYKTRRETK</sequence>
<dbReference type="SMART" id="SM00478">
    <property type="entry name" value="ENDO3c"/>
    <property type="match status" value="1"/>
</dbReference>
<dbReference type="Gene3D" id="1.10.340.30">
    <property type="entry name" value="Hypothetical protein, domain 2"/>
    <property type="match status" value="1"/>
</dbReference>
<dbReference type="PIRSF" id="PIRSF001435">
    <property type="entry name" value="Nth"/>
    <property type="match status" value="1"/>
</dbReference>
<dbReference type="Gene3D" id="1.10.1670.10">
    <property type="entry name" value="Helix-hairpin-Helix base-excision DNA repair enzymes (C-terminal)"/>
    <property type="match status" value="1"/>
</dbReference>
<protein>
    <submittedName>
        <fullName evidence="6">Endonuclease</fullName>
    </submittedName>
</protein>
<feature type="domain" description="HhH-GPD" evidence="5">
    <location>
        <begin position="34"/>
        <end position="192"/>
    </location>
</feature>
<dbReference type="InterPro" id="IPR011257">
    <property type="entry name" value="DNA_glycosylase"/>
</dbReference>
<keyword evidence="1" id="KW-0004">4Fe-4S</keyword>
<proteinExistence type="predicted"/>
<keyword evidence="6" id="KW-0255">Endonuclease</keyword>
<dbReference type="GO" id="GO:0006284">
    <property type="term" value="P:base-excision repair"/>
    <property type="evidence" value="ECO:0007669"/>
    <property type="project" value="InterPro"/>
</dbReference>
<dbReference type="PANTHER" id="PTHR10359">
    <property type="entry name" value="A/G-SPECIFIC ADENINE GLYCOSYLASE/ENDONUCLEASE III"/>
    <property type="match status" value="1"/>
</dbReference>
<dbReference type="Pfam" id="PF00730">
    <property type="entry name" value="HhH-GPD"/>
    <property type="match status" value="1"/>
</dbReference>
<dbReference type="CDD" id="cd00056">
    <property type="entry name" value="ENDO3c"/>
    <property type="match status" value="1"/>
</dbReference>